<dbReference type="InterPro" id="IPR024325">
    <property type="entry name" value="DUF3835"/>
</dbReference>
<feature type="compositionally biased region" description="Low complexity" evidence="1">
    <location>
        <begin position="187"/>
        <end position="206"/>
    </location>
</feature>
<name>A0A0B7FGJ9_THACB</name>
<dbReference type="EMBL" id="LN679101">
    <property type="protein sequence ID" value="CEL55337.1"/>
    <property type="molecule type" value="Genomic_DNA"/>
</dbReference>
<feature type="domain" description="DUF3835" evidence="2">
    <location>
        <begin position="679"/>
        <end position="692"/>
    </location>
</feature>
<keyword evidence="4" id="KW-1185">Reference proteome</keyword>
<feature type="compositionally biased region" description="Polar residues" evidence="1">
    <location>
        <begin position="539"/>
        <end position="559"/>
    </location>
</feature>
<feature type="region of interest" description="Disordered" evidence="1">
    <location>
        <begin position="285"/>
        <end position="361"/>
    </location>
</feature>
<feature type="region of interest" description="Disordered" evidence="1">
    <location>
        <begin position="485"/>
        <end position="571"/>
    </location>
</feature>
<dbReference type="STRING" id="1108050.A0A0B7FGJ9"/>
<proteinExistence type="predicted"/>
<dbReference type="AlphaFoldDB" id="A0A0B7FGJ9"/>
<evidence type="ECO:0000313" key="3">
    <source>
        <dbReference type="EMBL" id="CEL55337.1"/>
    </source>
</evidence>
<feature type="region of interest" description="Disordered" evidence="1">
    <location>
        <begin position="157"/>
        <end position="263"/>
    </location>
</feature>
<feature type="compositionally biased region" description="Acidic residues" evidence="1">
    <location>
        <begin position="340"/>
        <end position="349"/>
    </location>
</feature>
<dbReference type="OrthoDB" id="21413at2759"/>
<feature type="compositionally biased region" description="Basic and acidic residues" evidence="1">
    <location>
        <begin position="677"/>
        <end position="696"/>
    </location>
</feature>
<sequence>MSTTTPEGEAHSIGVSKREALRALLNSLVPNGQMTIPDDTNVNKLAEKLDELLASKGGLDAYTNIPRDEQGRPLNEEGLPIMEIIEPVSNVNESSATQPPADIASLSISATGQAQLSPLPNWALSPAALAARRRERDRILDMLEREEEEEFAREAVAAVTREPTNRDLAVPHSVPTTPPRTLDQAVRTSNPSSRPTTSLPISSSNEESSRNCGDSVAPTSQEPLTTRKPKKQKSVSFVDPPSNDRDDRPHTPKPELDWGDVIPVRLDSRKLGPAKGHGVMKDLVVERPIGQLGGVPNRTVDSDDEDDGEGDEELNETHDVPEDEDSETDVPKEALGQLETSDDESDMGLEDPTQTVDIDDTDFDEAMLQREIALAYYARRNQIGGDITSGPLYDPMATDRNPNHGEGEDRSDEGIMETNSSRFRGSRLPGDPQTLINSAVQFGRLVDGELVVDDIAGKEVEASVEALTGGDVTDQEDMTEKTIELLRRGDTYGGDDSASTKPKRSTKYTPKYASGNTPTVVFSGSRPPEPEPGHPRSAIKQQDNIQRASPRSNLATSLSGRIPIPGRVIPPPPTVDQPMIIESGFGFDPAFQVAPPPKPSVAKAVAPMSQMVKERIAAPSPKSVAPKKISRFAQVQGPDQPSQDQSSTSPMINSHTAPITIGSDVLERAPTPSGVVKHPEAPKRMSRFRAERSGWM</sequence>
<feature type="compositionally biased region" description="Basic and acidic residues" evidence="1">
    <location>
        <begin position="242"/>
        <end position="256"/>
    </location>
</feature>
<reference evidence="3 4" key="1">
    <citation type="submission" date="2014-11" db="EMBL/GenBank/DDBJ databases">
        <authorList>
            <person name="Wibberg Daniel"/>
        </authorList>
    </citation>
    <scope>NUCLEOTIDE SEQUENCE [LARGE SCALE GENOMIC DNA]</scope>
    <source>
        <strain evidence="3">Rhizoctonia solani AG1-IB 7/3/14</strain>
    </source>
</reference>
<feature type="region of interest" description="Disordered" evidence="1">
    <location>
        <begin position="388"/>
        <end position="415"/>
    </location>
</feature>
<feature type="domain" description="DUF3835" evidence="2">
    <location>
        <begin position="357"/>
        <end position="428"/>
    </location>
</feature>
<accession>A0A0B7FGJ9</accession>
<feature type="region of interest" description="Disordered" evidence="1">
    <location>
        <begin position="617"/>
        <end position="696"/>
    </location>
</feature>
<gene>
    <name evidence="3" type="ORF">RSOLAG1IB_01347</name>
</gene>
<organism evidence="3 4">
    <name type="scientific">Thanatephorus cucumeris (strain AG1-IB / isolate 7/3/14)</name>
    <name type="common">Lettuce bottom rot fungus</name>
    <name type="synonym">Rhizoctonia solani</name>
    <dbReference type="NCBI Taxonomy" id="1108050"/>
    <lineage>
        <taxon>Eukaryota</taxon>
        <taxon>Fungi</taxon>
        <taxon>Dikarya</taxon>
        <taxon>Basidiomycota</taxon>
        <taxon>Agaricomycotina</taxon>
        <taxon>Agaricomycetes</taxon>
        <taxon>Cantharellales</taxon>
        <taxon>Ceratobasidiaceae</taxon>
        <taxon>Rhizoctonia</taxon>
        <taxon>Rhizoctonia solani AG-1</taxon>
    </lineage>
</organism>
<evidence type="ECO:0000259" key="2">
    <source>
        <dbReference type="Pfam" id="PF12927"/>
    </source>
</evidence>
<feature type="compositionally biased region" description="Acidic residues" evidence="1">
    <location>
        <begin position="302"/>
        <end position="314"/>
    </location>
</feature>
<evidence type="ECO:0000256" key="1">
    <source>
        <dbReference type="SAM" id="MobiDB-lite"/>
    </source>
</evidence>
<dbReference type="Pfam" id="PF12927">
    <property type="entry name" value="DUF3835"/>
    <property type="match status" value="2"/>
</dbReference>
<dbReference type="Proteomes" id="UP000059188">
    <property type="component" value="Unassembled WGS sequence"/>
</dbReference>
<evidence type="ECO:0000313" key="4">
    <source>
        <dbReference type="Proteomes" id="UP000059188"/>
    </source>
</evidence>
<protein>
    <recommendedName>
        <fullName evidence="2">DUF3835 domain-containing protein</fullName>
    </recommendedName>
</protein>
<feature type="compositionally biased region" description="Low complexity" evidence="1">
    <location>
        <begin position="636"/>
        <end position="650"/>
    </location>
</feature>